<protein>
    <submittedName>
        <fullName evidence="2">Inner membrane transport protein yfav</fullName>
    </submittedName>
</protein>
<dbReference type="EMBL" id="KE148169">
    <property type="protein sequence ID" value="EPE03245.1"/>
    <property type="molecule type" value="Genomic_DNA"/>
</dbReference>
<organism evidence="2 3">
    <name type="scientific">Ophiostoma piceae (strain UAMH 11346)</name>
    <name type="common">Sap stain fungus</name>
    <dbReference type="NCBI Taxonomy" id="1262450"/>
    <lineage>
        <taxon>Eukaryota</taxon>
        <taxon>Fungi</taxon>
        <taxon>Dikarya</taxon>
        <taxon>Ascomycota</taxon>
        <taxon>Pezizomycotina</taxon>
        <taxon>Sordariomycetes</taxon>
        <taxon>Sordariomycetidae</taxon>
        <taxon>Ophiostomatales</taxon>
        <taxon>Ophiostomataceae</taxon>
        <taxon>Ophiostoma</taxon>
    </lineage>
</organism>
<dbReference type="OrthoDB" id="10265871at2759"/>
<dbReference type="Pfam" id="PF07287">
    <property type="entry name" value="AtuA"/>
    <property type="match status" value="1"/>
</dbReference>
<proteinExistence type="predicted"/>
<name>S3CRI0_OPHP1</name>
<dbReference type="Proteomes" id="UP000016923">
    <property type="component" value="Unassembled WGS sequence"/>
</dbReference>
<dbReference type="PANTHER" id="PTHR47585">
    <property type="match status" value="1"/>
</dbReference>
<evidence type="ECO:0000313" key="3">
    <source>
        <dbReference type="Proteomes" id="UP000016923"/>
    </source>
</evidence>
<sequence>MKAGEHIYMGFPIRAINYKGEGIMYKEKNRGDQGEVKVSGVKGLPPPPPTKVGITGFTGWQAGEDQIRAELGDELLEFLTVLKFMQNGSSVIDARNQNVATVDLRIFA</sequence>
<evidence type="ECO:0000313" key="2">
    <source>
        <dbReference type="EMBL" id="EPE03245.1"/>
    </source>
</evidence>
<dbReference type="VEuPathDB" id="FungiDB:F503_01983"/>
<accession>S3CRI0</accession>
<keyword evidence="3" id="KW-1185">Reference proteome</keyword>
<dbReference type="InterPro" id="IPR010839">
    <property type="entry name" value="AtuA_N"/>
</dbReference>
<feature type="domain" description="Acyclic terpene utilisation N-terminal" evidence="1">
    <location>
        <begin position="33"/>
        <end position="108"/>
    </location>
</feature>
<reference evidence="2 3" key="1">
    <citation type="journal article" date="2013" name="BMC Genomics">
        <title>The genome and transcriptome of the pine saprophyte Ophiostoma piceae, and a comparison with the bark beetle-associated pine pathogen Grosmannia clavigera.</title>
        <authorList>
            <person name="Haridas S."/>
            <person name="Wang Y."/>
            <person name="Lim L."/>
            <person name="Massoumi Alamouti S."/>
            <person name="Jackman S."/>
            <person name="Docking R."/>
            <person name="Robertson G."/>
            <person name="Birol I."/>
            <person name="Bohlmann J."/>
            <person name="Breuil C."/>
        </authorList>
    </citation>
    <scope>NUCLEOTIDE SEQUENCE [LARGE SCALE GENOMIC DNA]</scope>
    <source>
        <strain evidence="2 3">UAMH 11346</strain>
    </source>
</reference>
<dbReference type="PANTHER" id="PTHR47585:SF2">
    <property type="entry name" value="DUF1446 DOMAIN PROTEIN (AFU_ORTHOLOGUE AFUA_6G11420)"/>
    <property type="match status" value="1"/>
</dbReference>
<evidence type="ECO:0000259" key="1">
    <source>
        <dbReference type="Pfam" id="PF07287"/>
    </source>
</evidence>
<dbReference type="AlphaFoldDB" id="S3CRI0"/>
<dbReference type="HOGENOM" id="CLU_2197707_0_0_1"/>
<dbReference type="eggNOG" id="ENOG502QS8D">
    <property type="taxonomic scope" value="Eukaryota"/>
</dbReference>
<gene>
    <name evidence="2" type="ORF">F503_01983</name>
</gene>